<sequence>RLLSPVGRQTVLFSILDSRYVRNRLQYLVHWTGYGPADRTWVSSRDVHAPRLVSAFHRRFPDRPAPSRPVGVPQAGVLSGLGGRRRLGVPPGRRPGILLPGSGVGVLSESCVCAVGARAAGSSGFSPPGGATSPISM</sequence>
<dbReference type="Proteomes" id="UP000694569">
    <property type="component" value="Unplaced"/>
</dbReference>
<dbReference type="PROSITE" id="PS50013">
    <property type="entry name" value="CHROMO_2"/>
    <property type="match status" value="1"/>
</dbReference>
<dbReference type="GO" id="GO:0005634">
    <property type="term" value="C:nucleus"/>
    <property type="evidence" value="ECO:0007669"/>
    <property type="project" value="UniProtKB-SubCell"/>
</dbReference>
<reference evidence="3" key="2">
    <citation type="submission" date="2025-09" db="UniProtKB">
        <authorList>
            <consortium name="Ensembl"/>
        </authorList>
    </citation>
    <scope>IDENTIFICATION</scope>
</reference>
<comment type="subcellular location">
    <subcellularLocation>
        <location evidence="1">Nucleus</location>
    </subcellularLocation>
</comment>
<dbReference type="Gene3D" id="2.40.50.40">
    <property type="match status" value="1"/>
</dbReference>
<organism evidence="3 4">
    <name type="scientific">Leptobrachium leishanense</name>
    <name type="common">Leishan spiny toad</name>
    <dbReference type="NCBI Taxonomy" id="445787"/>
    <lineage>
        <taxon>Eukaryota</taxon>
        <taxon>Metazoa</taxon>
        <taxon>Chordata</taxon>
        <taxon>Craniata</taxon>
        <taxon>Vertebrata</taxon>
        <taxon>Euteleostomi</taxon>
        <taxon>Amphibia</taxon>
        <taxon>Batrachia</taxon>
        <taxon>Anura</taxon>
        <taxon>Pelobatoidea</taxon>
        <taxon>Megophryidae</taxon>
        <taxon>Leptobrachium</taxon>
    </lineage>
</organism>
<evidence type="ECO:0000259" key="2">
    <source>
        <dbReference type="PROSITE" id="PS50013"/>
    </source>
</evidence>
<dbReference type="OrthoDB" id="5376140at2759"/>
<evidence type="ECO:0000313" key="4">
    <source>
        <dbReference type="Proteomes" id="UP000694569"/>
    </source>
</evidence>
<name>A0A8C5R9K2_9ANUR</name>
<evidence type="ECO:0000313" key="3">
    <source>
        <dbReference type="Ensembl" id="ENSLLEP00000047632.1"/>
    </source>
</evidence>
<evidence type="ECO:0000256" key="1">
    <source>
        <dbReference type="ARBA" id="ARBA00004123"/>
    </source>
</evidence>
<dbReference type="InterPro" id="IPR000953">
    <property type="entry name" value="Chromo/chromo_shadow_dom"/>
</dbReference>
<accession>A0A8C5R9K2</accession>
<dbReference type="Ensembl" id="ENSLLET00000049500.1">
    <property type="protein sequence ID" value="ENSLLEP00000047632.1"/>
    <property type="gene ID" value="ENSLLEG00000030085.1"/>
</dbReference>
<dbReference type="Pfam" id="PF00385">
    <property type="entry name" value="Chromo"/>
    <property type="match status" value="1"/>
</dbReference>
<dbReference type="SMART" id="SM00298">
    <property type="entry name" value="CHROMO"/>
    <property type="match status" value="1"/>
</dbReference>
<dbReference type="AlphaFoldDB" id="A0A8C5R9K2"/>
<protein>
    <recommendedName>
        <fullName evidence="2">Chromo domain-containing protein</fullName>
    </recommendedName>
</protein>
<dbReference type="SUPFAM" id="SSF54160">
    <property type="entry name" value="Chromo domain-like"/>
    <property type="match status" value="1"/>
</dbReference>
<proteinExistence type="predicted"/>
<dbReference type="InterPro" id="IPR016197">
    <property type="entry name" value="Chromo-like_dom_sf"/>
</dbReference>
<dbReference type="GeneTree" id="ENSGT00960000189474"/>
<dbReference type="InterPro" id="IPR023780">
    <property type="entry name" value="Chromo_domain"/>
</dbReference>
<feature type="domain" description="Chromo" evidence="2">
    <location>
        <begin position="10"/>
        <end position="68"/>
    </location>
</feature>
<reference evidence="3" key="1">
    <citation type="submission" date="2025-08" db="UniProtKB">
        <authorList>
            <consortium name="Ensembl"/>
        </authorList>
    </citation>
    <scope>IDENTIFICATION</scope>
</reference>
<keyword evidence="4" id="KW-1185">Reference proteome</keyword>